<gene>
    <name evidence="1" type="ORF">PLEPLA_LOCUS19250</name>
</gene>
<dbReference type="AlphaFoldDB" id="A0A9N7UI80"/>
<accession>A0A9N7UI80</accession>
<evidence type="ECO:0000313" key="2">
    <source>
        <dbReference type="Proteomes" id="UP001153269"/>
    </source>
</evidence>
<reference evidence="1" key="1">
    <citation type="submission" date="2020-03" db="EMBL/GenBank/DDBJ databases">
        <authorList>
            <person name="Weist P."/>
        </authorList>
    </citation>
    <scope>NUCLEOTIDE SEQUENCE</scope>
</reference>
<dbReference type="Proteomes" id="UP001153269">
    <property type="component" value="Unassembled WGS sequence"/>
</dbReference>
<organism evidence="1 2">
    <name type="scientific">Pleuronectes platessa</name>
    <name type="common">European plaice</name>
    <dbReference type="NCBI Taxonomy" id="8262"/>
    <lineage>
        <taxon>Eukaryota</taxon>
        <taxon>Metazoa</taxon>
        <taxon>Chordata</taxon>
        <taxon>Craniata</taxon>
        <taxon>Vertebrata</taxon>
        <taxon>Euteleostomi</taxon>
        <taxon>Actinopterygii</taxon>
        <taxon>Neopterygii</taxon>
        <taxon>Teleostei</taxon>
        <taxon>Neoteleostei</taxon>
        <taxon>Acanthomorphata</taxon>
        <taxon>Carangaria</taxon>
        <taxon>Pleuronectiformes</taxon>
        <taxon>Pleuronectoidei</taxon>
        <taxon>Pleuronectidae</taxon>
        <taxon>Pleuronectes</taxon>
    </lineage>
</organism>
<name>A0A9N7UI80_PLEPL</name>
<dbReference type="EMBL" id="CADEAL010001318">
    <property type="protein sequence ID" value="CAB1431215.1"/>
    <property type="molecule type" value="Genomic_DNA"/>
</dbReference>
<protein>
    <submittedName>
        <fullName evidence="1">Uncharacterized protein</fullName>
    </submittedName>
</protein>
<comment type="caution">
    <text evidence="1">The sequence shown here is derived from an EMBL/GenBank/DDBJ whole genome shotgun (WGS) entry which is preliminary data.</text>
</comment>
<sequence length="119" mass="13533">MKKQQEIVQFPANCVQLSPFTQSRASVSVTFSKSKFPADSDFKATSPLWSGDLQRSMLLHSSHQSFMLFFHLLHLTLGGSFTPNEPDLSPTLSEFRVQTNYEQEHPSDPRSSLLLLYVR</sequence>
<proteinExistence type="predicted"/>
<evidence type="ECO:0000313" key="1">
    <source>
        <dbReference type="EMBL" id="CAB1431215.1"/>
    </source>
</evidence>
<keyword evidence="2" id="KW-1185">Reference proteome</keyword>